<comment type="caution">
    <text evidence="1">The sequence shown here is derived from an EMBL/GenBank/DDBJ whole genome shotgun (WGS) entry which is preliminary data.</text>
</comment>
<protein>
    <submittedName>
        <fullName evidence="1">Uncharacterized protein</fullName>
    </submittedName>
</protein>
<organism evidence="1 2">
    <name type="scientific">Dreissena polymorpha</name>
    <name type="common">Zebra mussel</name>
    <name type="synonym">Mytilus polymorpha</name>
    <dbReference type="NCBI Taxonomy" id="45954"/>
    <lineage>
        <taxon>Eukaryota</taxon>
        <taxon>Metazoa</taxon>
        <taxon>Spiralia</taxon>
        <taxon>Lophotrochozoa</taxon>
        <taxon>Mollusca</taxon>
        <taxon>Bivalvia</taxon>
        <taxon>Autobranchia</taxon>
        <taxon>Heteroconchia</taxon>
        <taxon>Euheterodonta</taxon>
        <taxon>Imparidentia</taxon>
        <taxon>Neoheterodontei</taxon>
        <taxon>Myida</taxon>
        <taxon>Dreissenoidea</taxon>
        <taxon>Dreissenidae</taxon>
        <taxon>Dreissena</taxon>
    </lineage>
</organism>
<evidence type="ECO:0000313" key="1">
    <source>
        <dbReference type="EMBL" id="KAH3807925.1"/>
    </source>
</evidence>
<reference evidence="1" key="1">
    <citation type="journal article" date="2019" name="bioRxiv">
        <title>The Genome of the Zebra Mussel, Dreissena polymorpha: A Resource for Invasive Species Research.</title>
        <authorList>
            <person name="McCartney M.A."/>
            <person name="Auch B."/>
            <person name="Kono T."/>
            <person name="Mallez S."/>
            <person name="Zhang Y."/>
            <person name="Obille A."/>
            <person name="Becker A."/>
            <person name="Abrahante J.E."/>
            <person name="Garbe J."/>
            <person name="Badalamenti J.P."/>
            <person name="Herman A."/>
            <person name="Mangelson H."/>
            <person name="Liachko I."/>
            <person name="Sullivan S."/>
            <person name="Sone E.D."/>
            <person name="Koren S."/>
            <person name="Silverstein K.A.T."/>
            <person name="Beckman K.B."/>
            <person name="Gohl D.M."/>
        </authorList>
    </citation>
    <scope>NUCLEOTIDE SEQUENCE</scope>
    <source>
        <strain evidence="1">Duluth1</strain>
        <tissue evidence="1">Whole animal</tissue>
    </source>
</reference>
<name>A0A9D4FZI5_DREPO</name>
<keyword evidence="2" id="KW-1185">Reference proteome</keyword>
<reference evidence="1" key="2">
    <citation type="submission" date="2020-11" db="EMBL/GenBank/DDBJ databases">
        <authorList>
            <person name="McCartney M.A."/>
            <person name="Auch B."/>
            <person name="Kono T."/>
            <person name="Mallez S."/>
            <person name="Becker A."/>
            <person name="Gohl D.M."/>
            <person name="Silverstein K.A.T."/>
            <person name="Koren S."/>
            <person name="Bechman K.B."/>
            <person name="Herman A."/>
            <person name="Abrahante J.E."/>
            <person name="Garbe J."/>
        </authorList>
    </citation>
    <scope>NUCLEOTIDE SEQUENCE</scope>
    <source>
        <strain evidence="1">Duluth1</strain>
        <tissue evidence="1">Whole animal</tissue>
    </source>
</reference>
<dbReference type="Proteomes" id="UP000828390">
    <property type="component" value="Unassembled WGS sequence"/>
</dbReference>
<accession>A0A9D4FZI5</accession>
<dbReference type="SUPFAM" id="SSF57997">
    <property type="entry name" value="Tropomyosin"/>
    <property type="match status" value="1"/>
</dbReference>
<sequence length="100" mass="11084">MADTIFNTFTFVERIETLEATQSDLNGAANKTQAQIATVKQEVAVTQSNTQNVQSRVQILEGMQGELKSNAMAIESRVDSTRGEMSRLQQTLGKYMFGYS</sequence>
<dbReference type="Gene3D" id="1.20.5.340">
    <property type="match status" value="1"/>
</dbReference>
<dbReference type="EMBL" id="JAIWYP010000006">
    <property type="protein sequence ID" value="KAH3807925.1"/>
    <property type="molecule type" value="Genomic_DNA"/>
</dbReference>
<gene>
    <name evidence="1" type="ORF">DPMN_136273</name>
</gene>
<proteinExistence type="predicted"/>
<dbReference type="AlphaFoldDB" id="A0A9D4FZI5"/>
<evidence type="ECO:0000313" key="2">
    <source>
        <dbReference type="Proteomes" id="UP000828390"/>
    </source>
</evidence>